<comment type="catalytic activity">
    <reaction evidence="11 13">
        <text>(R)-pantoate + beta-alanine + ATP = (R)-pantothenate + AMP + diphosphate + H(+)</text>
        <dbReference type="Rhea" id="RHEA:10912"/>
        <dbReference type="ChEBI" id="CHEBI:15378"/>
        <dbReference type="ChEBI" id="CHEBI:15980"/>
        <dbReference type="ChEBI" id="CHEBI:29032"/>
        <dbReference type="ChEBI" id="CHEBI:30616"/>
        <dbReference type="ChEBI" id="CHEBI:33019"/>
        <dbReference type="ChEBI" id="CHEBI:57966"/>
        <dbReference type="ChEBI" id="CHEBI:456215"/>
        <dbReference type="EC" id="6.3.2.1"/>
    </reaction>
</comment>
<evidence type="ECO:0000256" key="10">
    <source>
        <dbReference type="ARBA" id="ARBA00022840"/>
    </source>
</evidence>
<comment type="similarity">
    <text evidence="3 13">Belongs to the pantothenate synthetase family.</text>
</comment>
<dbReference type="PANTHER" id="PTHR21299:SF1">
    <property type="entry name" value="PANTOATE--BETA-ALANINE LIGASE"/>
    <property type="match status" value="1"/>
</dbReference>
<dbReference type="EC" id="6.3.2.1" evidence="4 13"/>
<evidence type="ECO:0000256" key="13">
    <source>
        <dbReference type="HAMAP-Rule" id="MF_00158"/>
    </source>
</evidence>
<evidence type="ECO:0000256" key="12">
    <source>
        <dbReference type="ARBA" id="ARBA00055042"/>
    </source>
</evidence>
<feature type="binding site" evidence="13">
    <location>
        <begin position="30"/>
        <end position="37"/>
    </location>
    <ligand>
        <name>ATP</name>
        <dbReference type="ChEBI" id="CHEBI:30616"/>
    </ligand>
</feature>
<proteinExistence type="inferred from homology"/>
<dbReference type="InterPro" id="IPR042176">
    <property type="entry name" value="Pantoate_ligase_C"/>
</dbReference>
<comment type="pathway">
    <text evidence="2 13">Cofactor biosynthesis; (R)-pantothenate biosynthesis; (R)-pantothenate from (R)-pantoate and beta-alanine: step 1/1.</text>
</comment>
<feature type="binding site" evidence="13">
    <location>
        <position position="61"/>
    </location>
    <ligand>
        <name>beta-alanine</name>
        <dbReference type="ChEBI" id="CHEBI:57966"/>
    </ligand>
</feature>
<name>A0A2A2SEJ8_9SPHN</name>
<keyword evidence="15" id="KW-1185">Reference proteome</keyword>
<dbReference type="PANTHER" id="PTHR21299">
    <property type="entry name" value="CYTIDYLATE KINASE/PANTOATE-BETA-ALANINE LIGASE"/>
    <property type="match status" value="1"/>
</dbReference>
<evidence type="ECO:0000256" key="8">
    <source>
        <dbReference type="ARBA" id="ARBA00022655"/>
    </source>
</evidence>
<gene>
    <name evidence="13" type="primary">panC</name>
    <name evidence="14" type="ORF">CKY28_08215</name>
</gene>
<keyword evidence="10 13" id="KW-0067">ATP-binding</keyword>
<dbReference type="GO" id="GO:0015940">
    <property type="term" value="P:pantothenate biosynthetic process"/>
    <property type="evidence" value="ECO:0007669"/>
    <property type="project" value="UniProtKB-UniRule"/>
</dbReference>
<dbReference type="GO" id="GO:0004592">
    <property type="term" value="F:pantoate-beta-alanine ligase activity"/>
    <property type="evidence" value="ECO:0007669"/>
    <property type="project" value="UniProtKB-UniRule"/>
</dbReference>
<dbReference type="OrthoDB" id="9773087at2"/>
<dbReference type="InterPro" id="IPR003721">
    <property type="entry name" value="Pantoate_ligase"/>
</dbReference>
<keyword evidence="7 13" id="KW-0436">Ligase</keyword>
<feature type="binding site" evidence="13">
    <location>
        <begin position="148"/>
        <end position="151"/>
    </location>
    <ligand>
        <name>ATP</name>
        <dbReference type="ChEBI" id="CHEBI:30616"/>
    </ligand>
</feature>
<evidence type="ECO:0000256" key="9">
    <source>
        <dbReference type="ARBA" id="ARBA00022741"/>
    </source>
</evidence>
<evidence type="ECO:0000313" key="15">
    <source>
        <dbReference type="Proteomes" id="UP000218151"/>
    </source>
</evidence>
<dbReference type="HAMAP" id="MF_00158">
    <property type="entry name" value="PanC"/>
    <property type="match status" value="1"/>
</dbReference>
<reference evidence="15" key="1">
    <citation type="submission" date="2017-09" db="EMBL/GenBank/DDBJ databases">
        <authorList>
            <person name="Feng G."/>
            <person name="Zhu H."/>
        </authorList>
    </citation>
    <scope>NUCLEOTIDE SEQUENCE [LARGE SCALE GENOMIC DNA]</scope>
    <source>
        <strain evidence="15">1PNM-20</strain>
    </source>
</reference>
<dbReference type="EMBL" id="NSLI01000003">
    <property type="protein sequence ID" value="PAX07625.1"/>
    <property type="molecule type" value="Genomic_DNA"/>
</dbReference>
<comment type="function">
    <text evidence="12 13">Catalyzes the condensation of pantoate with beta-alanine in an ATP-dependent reaction via a pantoyl-adenylate intermediate.</text>
</comment>
<evidence type="ECO:0000256" key="1">
    <source>
        <dbReference type="ARBA" id="ARBA00004496"/>
    </source>
</evidence>
<evidence type="ECO:0000256" key="2">
    <source>
        <dbReference type="ARBA" id="ARBA00004990"/>
    </source>
</evidence>
<dbReference type="GO" id="GO:0005829">
    <property type="term" value="C:cytosol"/>
    <property type="evidence" value="ECO:0007669"/>
    <property type="project" value="TreeGrafter"/>
</dbReference>
<keyword evidence="9 13" id="KW-0547">Nucleotide-binding</keyword>
<dbReference type="CDD" id="cd00560">
    <property type="entry name" value="PanC"/>
    <property type="match status" value="1"/>
</dbReference>
<evidence type="ECO:0000256" key="7">
    <source>
        <dbReference type="ARBA" id="ARBA00022598"/>
    </source>
</evidence>
<feature type="binding site" evidence="13">
    <location>
        <position position="154"/>
    </location>
    <ligand>
        <name>(R)-pantoate</name>
        <dbReference type="ChEBI" id="CHEBI:15980"/>
    </ligand>
</feature>
<evidence type="ECO:0000256" key="4">
    <source>
        <dbReference type="ARBA" id="ARBA00012219"/>
    </source>
</evidence>
<sequence>MQTVRTLHALREAVAEFRAEGARVALVPTMGALHAGHMALIEAARGPGVRVVASIFVNPKQFGPNEDLARYPRREAGDARMLAEHGCDLLWAPAVEEMYPDGFATTVSVAGGLTDVLDGAARPGHFDGVATVVLKLFNQVRPDVAYFGEKDWQQLAVVRRMAADLDCGVEIVGVPTQREDDGLALSSRNIYLDEGERARALALPRALGVAARAIGRGEPADAALADARGALESAGFDVDYVALVDAETLGEADAGRPRRLLAAARIGTTRLIDNVAVEEVQRVNLSVTMFG</sequence>
<comment type="subunit">
    <text evidence="13">Homodimer.</text>
</comment>
<dbReference type="FunFam" id="3.40.50.620:FF:000114">
    <property type="entry name" value="Pantothenate synthetase"/>
    <property type="match status" value="1"/>
</dbReference>
<dbReference type="Pfam" id="PF02569">
    <property type="entry name" value="Pantoate_ligase"/>
    <property type="match status" value="1"/>
</dbReference>
<dbReference type="GO" id="GO:0005524">
    <property type="term" value="F:ATP binding"/>
    <property type="evidence" value="ECO:0007669"/>
    <property type="project" value="UniProtKB-KW"/>
</dbReference>
<protein>
    <recommendedName>
        <fullName evidence="5 13">Pantothenate synthetase</fullName>
        <shortName evidence="13">PS</shortName>
        <ecNumber evidence="4 13">6.3.2.1</ecNumber>
    </recommendedName>
    <alternativeName>
        <fullName evidence="13">Pantoate--beta-alanine ligase</fullName>
    </alternativeName>
    <alternativeName>
        <fullName evidence="13">Pantoate-activating enzyme</fullName>
    </alternativeName>
</protein>
<dbReference type="AlphaFoldDB" id="A0A2A2SEJ8"/>
<feature type="binding site" evidence="13">
    <location>
        <position position="61"/>
    </location>
    <ligand>
        <name>(R)-pantoate</name>
        <dbReference type="ChEBI" id="CHEBI:15980"/>
    </ligand>
</feature>
<organism evidence="14 15">
    <name type="scientific">Sphingomonas lenta</name>
    <dbReference type="NCBI Taxonomy" id="1141887"/>
    <lineage>
        <taxon>Bacteria</taxon>
        <taxon>Pseudomonadati</taxon>
        <taxon>Pseudomonadota</taxon>
        <taxon>Alphaproteobacteria</taxon>
        <taxon>Sphingomonadales</taxon>
        <taxon>Sphingomonadaceae</taxon>
        <taxon>Sphingomonas</taxon>
    </lineage>
</organism>
<feature type="binding site" evidence="13">
    <location>
        <begin position="185"/>
        <end position="188"/>
    </location>
    <ligand>
        <name>ATP</name>
        <dbReference type="ChEBI" id="CHEBI:30616"/>
    </ligand>
</feature>
<dbReference type="NCBIfam" id="TIGR00018">
    <property type="entry name" value="panC"/>
    <property type="match status" value="1"/>
</dbReference>
<dbReference type="Proteomes" id="UP000218151">
    <property type="component" value="Unassembled WGS sequence"/>
</dbReference>
<dbReference type="SUPFAM" id="SSF52374">
    <property type="entry name" value="Nucleotidylyl transferase"/>
    <property type="match status" value="1"/>
</dbReference>
<keyword evidence="6 13" id="KW-0963">Cytoplasm</keyword>
<comment type="caution">
    <text evidence="13">Lacks conserved residue(s) required for the propagation of feature annotation.</text>
</comment>
<evidence type="ECO:0000256" key="5">
    <source>
        <dbReference type="ARBA" id="ARBA00014155"/>
    </source>
</evidence>
<feature type="active site" description="Proton donor" evidence="13">
    <location>
        <position position="37"/>
    </location>
</feature>
<comment type="caution">
    <text evidence="14">The sequence shown here is derived from an EMBL/GenBank/DDBJ whole genome shotgun (WGS) entry which is preliminary data.</text>
</comment>
<comment type="subcellular location">
    <subcellularLocation>
        <location evidence="1 13">Cytoplasm</location>
    </subcellularLocation>
</comment>
<comment type="miscellaneous">
    <text evidence="13">The reaction proceeds by a bi uni uni bi ping pong mechanism.</text>
</comment>
<dbReference type="InterPro" id="IPR014729">
    <property type="entry name" value="Rossmann-like_a/b/a_fold"/>
</dbReference>
<evidence type="ECO:0000256" key="3">
    <source>
        <dbReference type="ARBA" id="ARBA00009256"/>
    </source>
</evidence>
<evidence type="ECO:0000256" key="11">
    <source>
        <dbReference type="ARBA" id="ARBA00048258"/>
    </source>
</evidence>
<dbReference type="Gene3D" id="3.40.50.620">
    <property type="entry name" value="HUPs"/>
    <property type="match status" value="1"/>
</dbReference>
<dbReference type="RefSeq" id="WP_095997867.1">
    <property type="nucleotide sequence ID" value="NZ_NSLI01000003.1"/>
</dbReference>
<keyword evidence="8 13" id="KW-0566">Pantothenate biosynthesis</keyword>
<evidence type="ECO:0000313" key="14">
    <source>
        <dbReference type="EMBL" id="PAX07625.1"/>
    </source>
</evidence>
<dbReference type="Gene3D" id="3.30.1300.10">
    <property type="entry name" value="Pantoate-beta-alanine ligase, C-terminal domain"/>
    <property type="match status" value="1"/>
</dbReference>
<dbReference type="UniPathway" id="UPA00028">
    <property type="reaction ID" value="UER00005"/>
</dbReference>
<accession>A0A2A2SEJ8</accession>
<evidence type="ECO:0000256" key="6">
    <source>
        <dbReference type="ARBA" id="ARBA00022490"/>
    </source>
</evidence>